<evidence type="ECO:0000256" key="1">
    <source>
        <dbReference type="ARBA" id="ARBA00023239"/>
    </source>
</evidence>
<feature type="domain" description="Siroheme decarboxylase NirL-like HTH" evidence="7">
    <location>
        <begin position="177"/>
        <end position="223"/>
    </location>
</feature>
<evidence type="ECO:0000259" key="6">
    <source>
        <dbReference type="Pfam" id="PF17805"/>
    </source>
</evidence>
<gene>
    <name evidence="8" type="ORF">SIID45300_01704</name>
</gene>
<dbReference type="PANTHER" id="PTHR43413:SF1">
    <property type="entry name" value="SIROHEME DECARBOXYLASE NIRL SUBUNIT"/>
    <property type="match status" value="1"/>
</dbReference>
<dbReference type="InterPro" id="IPR040523">
    <property type="entry name" value="AsnC_trans_reg2"/>
</dbReference>
<comment type="similarity">
    <text evidence="3">Belongs to the Ahb/Nir family.</text>
</comment>
<comment type="caution">
    <text evidence="8">The sequence shown here is derived from an EMBL/GenBank/DDBJ whole genome shotgun (WGS) entry which is preliminary data.</text>
</comment>
<evidence type="ECO:0000259" key="7">
    <source>
        <dbReference type="Pfam" id="PF22451"/>
    </source>
</evidence>
<comment type="pathway">
    <text evidence="2">Porphyrin-containing compound metabolism.</text>
</comment>
<comment type="catalytic activity">
    <reaction evidence="5">
        <text>siroheme + 2 H(+) = 12,18-didecarboxysiroheme + 2 CO2</text>
        <dbReference type="Rhea" id="RHEA:19093"/>
        <dbReference type="ChEBI" id="CHEBI:15378"/>
        <dbReference type="ChEBI" id="CHEBI:16526"/>
        <dbReference type="ChEBI" id="CHEBI:60052"/>
        <dbReference type="ChEBI" id="CHEBI:140497"/>
        <dbReference type="EC" id="4.1.1.111"/>
    </reaction>
</comment>
<dbReference type="Proteomes" id="UP001628193">
    <property type="component" value="Unassembled WGS sequence"/>
</dbReference>
<dbReference type="PANTHER" id="PTHR43413">
    <property type="entry name" value="TRANSCRIPTIONAL REGULATOR, ASNC FAMILY"/>
    <property type="match status" value="1"/>
</dbReference>
<dbReference type="RefSeq" id="WP_420905069.1">
    <property type="nucleotide sequence ID" value="NZ_BAAFGK010000004.1"/>
</dbReference>
<feature type="domain" description="Siroheme decarboxylase NirL-like HTH" evidence="7">
    <location>
        <begin position="9"/>
        <end position="50"/>
    </location>
</feature>
<evidence type="ECO:0000313" key="9">
    <source>
        <dbReference type="Proteomes" id="UP001628193"/>
    </source>
</evidence>
<evidence type="ECO:0000256" key="2">
    <source>
        <dbReference type="ARBA" id="ARBA00023444"/>
    </source>
</evidence>
<proteinExistence type="inferred from homology"/>
<protein>
    <recommendedName>
        <fullName evidence="4">siroheme decarboxylase</fullName>
        <ecNumber evidence="4">4.1.1.111</ecNumber>
    </recommendedName>
</protein>
<feature type="domain" description="Siroheme decarboxylase AsnC-like ligand binding" evidence="6">
    <location>
        <begin position="233"/>
        <end position="321"/>
    </location>
</feature>
<sequence length="338" mass="37511">MPMDPRAIRIINGLQSGFPLVGRPYAMAAESLGVSEDGLIEGISELAATDLITRFGPFFHAERLGGGLTLAALRVPPSDFDWVTEVVNAQPEVAHNYAREHPFNMWFVVATEKRDEIAGVLERIQTLTSLEVFNLPKLEEYRLGFQVQLDEHGGIDTTPLFDEPVEEDAPCTPDELDRALIAATQAGLSLVSEPYHQVAGQCGVTVETVIERFQAMQRRGWIRRIGLACNHHRLGLKGNGMSVWDVPDDKLCLVGNTVSELDFVTHCYARPRHPPAWPYNLFVMVHGPDRSAVMEKIRILERIIGKRQRGHLVLHSTRILKKTGLRIKAPGAADGCSV</sequence>
<name>A0ABQ0C918_9PROT</name>
<dbReference type="Pfam" id="PF22451">
    <property type="entry name" value="NirdL-like_HTH"/>
    <property type="match status" value="2"/>
</dbReference>
<evidence type="ECO:0000256" key="4">
    <source>
        <dbReference type="ARBA" id="ARBA00023471"/>
    </source>
</evidence>
<evidence type="ECO:0000313" key="8">
    <source>
        <dbReference type="EMBL" id="GAB0057377.1"/>
    </source>
</evidence>
<evidence type="ECO:0000256" key="3">
    <source>
        <dbReference type="ARBA" id="ARBA00023457"/>
    </source>
</evidence>
<organism evidence="8 9">
    <name type="scientific">Candidatus Magnetaquiglobus chichijimensis</name>
    <dbReference type="NCBI Taxonomy" id="3141448"/>
    <lineage>
        <taxon>Bacteria</taxon>
        <taxon>Pseudomonadati</taxon>
        <taxon>Pseudomonadota</taxon>
        <taxon>Magnetococcia</taxon>
        <taxon>Magnetococcales</taxon>
        <taxon>Candidatus Magnetaquicoccaceae</taxon>
        <taxon>Candidatus Magnetaquiglobus</taxon>
    </lineage>
</organism>
<feature type="domain" description="Siroheme decarboxylase AsnC-like ligand binding" evidence="6">
    <location>
        <begin position="69"/>
        <end position="141"/>
    </location>
</feature>
<accession>A0ABQ0C918</accession>
<keyword evidence="1" id="KW-0456">Lyase</keyword>
<dbReference type="InterPro" id="IPR050684">
    <property type="entry name" value="HTH-Siroheme_Decarb"/>
</dbReference>
<reference evidence="8 9" key="1">
    <citation type="submission" date="2024-05" db="EMBL/GenBank/DDBJ databases">
        <authorList>
            <consortium name="Candidatus Magnetaquicoccaceae bacterium FCR-1 genome sequencing consortium"/>
            <person name="Shimoshige H."/>
            <person name="Shimamura S."/>
            <person name="Taoka A."/>
            <person name="Kobayashi H."/>
            <person name="Maekawa T."/>
        </authorList>
    </citation>
    <scope>NUCLEOTIDE SEQUENCE [LARGE SCALE GENOMIC DNA]</scope>
    <source>
        <strain evidence="8 9">FCR-1</strain>
    </source>
</reference>
<dbReference type="InterPro" id="IPR053953">
    <property type="entry name" value="NirdL-like_HTH"/>
</dbReference>
<keyword evidence="9" id="KW-1185">Reference proteome</keyword>
<dbReference type="Gene3D" id="3.30.70.3460">
    <property type="match status" value="2"/>
</dbReference>
<evidence type="ECO:0000256" key="5">
    <source>
        <dbReference type="ARBA" id="ARBA00048470"/>
    </source>
</evidence>
<dbReference type="Pfam" id="PF17805">
    <property type="entry name" value="AsnC_trans_reg2"/>
    <property type="match status" value="2"/>
</dbReference>
<dbReference type="EC" id="4.1.1.111" evidence="4"/>
<reference evidence="8 9" key="2">
    <citation type="submission" date="2024-09" db="EMBL/GenBank/DDBJ databases">
        <title>Draft genome sequence of Candidatus Magnetaquicoccaceae bacterium FCR-1.</title>
        <authorList>
            <person name="Shimoshige H."/>
            <person name="Shimamura S."/>
            <person name="Taoka A."/>
            <person name="Kobayashi H."/>
            <person name="Maekawa T."/>
        </authorList>
    </citation>
    <scope>NUCLEOTIDE SEQUENCE [LARGE SCALE GENOMIC DNA]</scope>
    <source>
        <strain evidence="8 9">FCR-1</strain>
    </source>
</reference>
<dbReference type="EMBL" id="BAAFGK010000004">
    <property type="protein sequence ID" value="GAB0057377.1"/>
    <property type="molecule type" value="Genomic_DNA"/>
</dbReference>